<reference evidence="3" key="1">
    <citation type="submission" date="2022-07" db="EMBL/GenBank/DDBJ databases">
        <title>Isolation, identification, and degradation of a PFOSA degrading strain from sewage treatment plant.</title>
        <authorList>
            <person name="Zhang L."/>
            <person name="Huo Y."/>
        </authorList>
    </citation>
    <scope>NUCLEOTIDE SEQUENCE</scope>
    <source>
        <strain evidence="3">C1</strain>
    </source>
</reference>
<dbReference type="Proteomes" id="UP001059844">
    <property type="component" value="Chromosome"/>
</dbReference>
<dbReference type="PROSITE" id="PS50005">
    <property type="entry name" value="TPR"/>
    <property type="match status" value="1"/>
</dbReference>
<evidence type="ECO:0000313" key="4">
    <source>
        <dbReference type="Proteomes" id="UP001059844"/>
    </source>
</evidence>
<evidence type="ECO:0000256" key="2">
    <source>
        <dbReference type="SAM" id="Phobius"/>
    </source>
</evidence>
<dbReference type="Pfam" id="PF13174">
    <property type="entry name" value="TPR_6"/>
    <property type="match status" value="2"/>
</dbReference>
<keyword evidence="1" id="KW-0802">TPR repeat</keyword>
<dbReference type="SUPFAM" id="SSF48452">
    <property type="entry name" value="TPR-like"/>
    <property type="match status" value="1"/>
</dbReference>
<keyword evidence="4" id="KW-1185">Reference proteome</keyword>
<dbReference type="Gene3D" id="1.25.40.10">
    <property type="entry name" value="Tetratricopeptide repeat domain"/>
    <property type="match status" value="1"/>
</dbReference>
<sequence length="260" mass="28605">MATYNKRGYKAPKPKEEAVENEFEQVEEIQEKDSATAEVFNKLDEGASRTEEWVAKNQKYIFGFVGAIAIATAGYLLYNKFVVGPKEDEAANEMFQAQQYFQQAVDGQAADSLFALSLKGGDGKLGFLGIAENYSGTKAANLSHYYAGMAYLNTGKYKEAVQQLEQFSSDDMMLKALALGGIGDAFSDLDKKEDALSYYKKAAEANDNEYTTPRFLFKAGEIALAMNKKADAANFFKQIKEKYEGSAEGANIDALIAMTE</sequence>
<organism evidence="3 4">
    <name type="scientific">Flavobacterium cerinum</name>
    <dbReference type="NCBI Taxonomy" id="2502784"/>
    <lineage>
        <taxon>Bacteria</taxon>
        <taxon>Pseudomonadati</taxon>
        <taxon>Bacteroidota</taxon>
        <taxon>Flavobacteriia</taxon>
        <taxon>Flavobacteriales</taxon>
        <taxon>Flavobacteriaceae</taxon>
        <taxon>Flavobacterium</taxon>
    </lineage>
</organism>
<evidence type="ECO:0000313" key="3">
    <source>
        <dbReference type="EMBL" id="UUC47129.1"/>
    </source>
</evidence>
<dbReference type="InterPro" id="IPR019734">
    <property type="entry name" value="TPR_rpt"/>
</dbReference>
<gene>
    <name evidence="3" type="ORF">NOX80_08010</name>
</gene>
<feature type="transmembrane region" description="Helical" evidence="2">
    <location>
        <begin position="60"/>
        <end position="78"/>
    </location>
</feature>
<dbReference type="Pfam" id="PF13181">
    <property type="entry name" value="TPR_8"/>
    <property type="match status" value="1"/>
</dbReference>
<feature type="repeat" description="TPR" evidence="1">
    <location>
        <begin position="176"/>
        <end position="209"/>
    </location>
</feature>
<dbReference type="RefSeq" id="WP_256552764.1">
    <property type="nucleotide sequence ID" value="NZ_CP101751.1"/>
</dbReference>
<dbReference type="SMART" id="SM00028">
    <property type="entry name" value="TPR"/>
    <property type="match status" value="2"/>
</dbReference>
<dbReference type="EMBL" id="CP101751">
    <property type="protein sequence ID" value="UUC47129.1"/>
    <property type="molecule type" value="Genomic_DNA"/>
</dbReference>
<name>A0ABY5IWU6_9FLAO</name>
<keyword evidence="2" id="KW-0472">Membrane</keyword>
<accession>A0ABY5IWU6</accession>
<dbReference type="InterPro" id="IPR011990">
    <property type="entry name" value="TPR-like_helical_dom_sf"/>
</dbReference>
<keyword evidence="2" id="KW-1133">Transmembrane helix</keyword>
<protein>
    <submittedName>
        <fullName evidence="3">Tetratricopeptide repeat protein</fullName>
    </submittedName>
</protein>
<keyword evidence="2" id="KW-0812">Transmembrane</keyword>
<evidence type="ECO:0000256" key="1">
    <source>
        <dbReference type="PROSITE-ProRule" id="PRU00339"/>
    </source>
</evidence>
<proteinExistence type="predicted"/>